<accession>A0A5S9Y875</accession>
<organism evidence="1 2">
    <name type="scientific">Arabidopsis thaliana</name>
    <name type="common">Mouse-ear cress</name>
    <dbReference type="NCBI Taxonomy" id="3702"/>
    <lineage>
        <taxon>Eukaryota</taxon>
        <taxon>Viridiplantae</taxon>
        <taxon>Streptophyta</taxon>
        <taxon>Embryophyta</taxon>
        <taxon>Tracheophyta</taxon>
        <taxon>Spermatophyta</taxon>
        <taxon>Magnoliopsida</taxon>
        <taxon>eudicotyledons</taxon>
        <taxon>Gunneridae</taxon>
        <taxon>Pentapetalae</taxon>
        <taxon>rosids</taxon>
        <taxon>malvids</taxon>
        <taxon>Brassicales</taxon>
        <taxon>Brassicaceae</taxon>
        <taxon>Camelineae</taxon>
        <taxon>Arabidopsis</taxon>
    </lineage>
</organism>
<dbReference type="Proteomes" id="UP000434276">
    <property type="component" value="Unassembled WGS sequence"/>
</dbReference>
<proteinExistence type="predicted"/>
<name>A0A5S9Y875_ARATH</name>
<protein>
    <submittedName>
        <fullName evidence="1">Uncharacterized protein</fullName>
    </submittedName>
</protein>
<gene>
    <name evidence="1" type="ORF">C24_LOCUS23356</name>
</gene>
<evidence type="ECO:0000313" key="1">
    <source>
        <dbReference type="EMBL" id="CAA0405133.1"/>
    </source>
</evidence>
<dbReference type="EMBL" id="CACSHJ010000096">
    <property type="protein sequence ID" value="CAA0405133.1"/>
    <property type="molecule type" value="Genomic_DNA"/>
</dbReference>
<dbReference type="AlphaFoldDB" id="A0A5S9Y875"/>
<sequence length="97" mass="11031">MLTTIKNHLSPAELICALRFNATNVADMNPAKPAITHLKISNGTTERHCRNDIFLVSDFSTLDTNREYPYRQKSWTKPDGAEKYLRTTYNARGTIVT</sequence>
<evidence type="ECO:0000313" key="2">
    <source>
        <dbReference type="Proteomes" id="UP000434276"/>
    </source>
</evidence>
<reference evidence="1 2" key="1">
    <citation type="submission" date="2019-12" db="EMBL/GenBank/DDBJ databases">
        <authorList>
            <person name="Jiao W.-B."/>
            <person name="Schneeberger K."/>
        </authorList>
    </citation>
    <scope>NUCLEOTIDE SEQUENCE [LARGE SCALE GENOMIC DNA]</scope>
    <source>
        <strain evidence="2">cv. C24</strain>
    </source>
</reference>
<dbReference type="OrthoDB" id="1680968at2759"/>
<dbReference type="ExpressionAtlas" id="A0A5S9Y875">
    <property type="expression patterns" value="baseline"/>
</dbReference>